<evidence type="ECO:0000313" key="1">
    <source>
        <dbReference type="EnsemblMetazoa" id="SMAR004686-PA"/>
    </source>
</evidence>
<protein>
    <submittedName>
        <fullName evidence="1">Uncharacterized protein</fullName>
    </submittedName>
</protein>
<reference evidence="1" key="2">
    <citation type="submission" date="2015-02" db="UniProtKB">
        <authorList>
            <consortium name="EnsemblMetazoa"/>
        </authorList>
    </citation>
    <scope>IDENTIFICATION</scope>
</reference>
<dbReference type="HOGENOM" id="CLU_2592805_0_0_1"/>
<dbReference type="EMBL" id="JH431520">
    <property type="status" value="NOT_ANNOTATED_CDS"/>
    <property type="molecule type" value="Genomic_DNA"/>
</dbReference>
<keyword evidence="2" id="KW-1185">Reference proteome</keyword>
<dbReference type="EnsemblMetazoa" id="SMAR004686-RA">
    <property type="protein sequence ID" value="SMAR004686-PA"/>
    <property type="gene ID" value="SMAR004686"/>
</dbReference>
<dbReference type="Proteomes" id="UP000014500">
    <property type="component" value="Unassembled WGS sequence"/>
</dbReference>
<sequence length="80" mass="8518">MRCVVAAINDVCGSWSTANKLTVCGFLNFALITVDVVLPSCSLTTGLLVNHTCNLNLRIETRYAGAVRNDASLMVSKISA</sequence>
<reference evidence="2" key="1">
    <citation type="submission" date="2011-05" db="EMBL/GenBank/DDBJ databases">
        <authorList>
            <person name="Richards S.R."/>
            <person name="Qu J."/>
            <person name="Jiang H."/>
            <person name="Jhangiani S.N."/>
            <person name="Agravi P."/>
            <person name="Goodspeed R."/>
            <person name="Gross S."/>
            <person name="Mandapat C."/>
            <person name="Jackson L."/>
            <person name="Mathew T."/>
            <person name="Pu L."/>
            <person name="Thornton R."/>
            <person name="Saada N."/>
            <person name="Wilczek-Boney K.B."/>
            <person name="Lee S."/>
            <person name="Kovar C."/>
            <person name="Wu Y."/>
            <person name="Scherer S.E."/>
            <person name="Worley K.C."/>
            <person name="Muzny D.M."/>
            <person name="Gibbs R."/>
        </authorList>
    </citation>
    <scope>NUCLEOTIDE SEQUENCE</scope>
    <source>
        <strain evidence="2">Brora</strain>
    </source>
</reference>
<accession>T1IU66</accession>
<organism evidence="1 2">
    <name type="scientific">Strigamia maritima</name>
    <name type="common">European centipede</name>
    <name type="synonym">Geophilus maritimus</name>
    <dbReference type="NCBI Taxonomy" id="126957"/>
    <lineage>
        <taxon>Eukaryota</taxon>
        <taxon>Metazoa</taxon>
        <taxon>Ecdysozoa</taxon>
        <taxon>Arthropoda</taxon>
        <taxon>Myriapoda</taxon>
        <taxon>Chilopoda</taxon>
        <taxon>Pleurostigmophora</taxon>
        <taxon>Geophilomorpha</taxon>
        <taxon>Linotaeniidae</taxon>
        <taxon>Strigamia</taxon>
    </lineage>
</organism>
<evidence type="ECO:0000313" key="2">
    <source>
        <dbReference type="Proteomes" id="UP000014500"/>
    </source>
</evidence>
<dbReference type="AlphaFoldDB" id="T1IU66"/>
<name>T1IU66_STRMM</name>
<proteinExistence type="predicted"/>